<evidence type="ECO:0000259" key="5">
    <source>
        <dbReference type="Pfam" id="PF00171"/>
    </source>
</evidence>
<dbReference type="InterPro" id="IPR016161">
    <property type="entry name" value="Ald_DH/histidinol_DH"/>
</dbReference>
<dbReference type="PROSITE" id="PS00070">
    <property type="entry name" value="ALDEHYDE_DEHYDR_CYS"/>
    <property type="match status" value="1"/>
</dbReference>
<evidence type="ECO:0000313" key="7">
    <source>
        <dbReference type="Proteomes" id="UP001322512"/>
    </source>
</evidence>
<dbReference type="PANTHER" id="PTHR43353">
    <property type="entry name" value="SUCCINATE-SEMIALDEHYDE DEHYDROGENASE, MITOCHONDRIAL"/>
    <property type="match status" value="1"/>
</dbReference>
<dbReference type="EMBL" id="CP139472">
    <property type="protein sequence ID" value="WPU46127.1"/>
    <property type="molecule type" value="Genomic_DNA"/>
</dbReference>
<name>A0ABZ0T4G8_HALED</name>
<feature type="active site" evidence="3">
    <location>
        <position position="259"/>
    </location>
</feature>
<evidence type="ECO:0000256" key="2">
    <source>
        <dbReference type="ARBA" id="ARBA00023002"/>
    </source>
</evidence>
<dbReference type="InterPro" id="IPR016163">
    <property type="entry name" value="Ald_DH_C"/>
</dbReference>
<organism evidence="6 7">
    <name type="scientific">Halomonas elongata (strain ATCC 33173 / DSM 2581 / NBRC 15536 / NCIMB 2198 / 1H9)</name>
    <dbReference type="NCBI Taxonomy" id="768066"/>
    <lineage>
        <taxon>Bacteria</taxon>
        <taxon>Pseudomonadati</taxon>
        <taxon>Pseudomonadota</taxon>
        <taxon>Gammaproteobacteria</taxon>
        <taxon>Oceanospirillales</taxon>
        <taxon>Halomonadaceae</taxon>
        <taxon>Halomonas</taxon>
    </lineage>
</organism>
<proteinExistence type="inferred from homology"/>
<dbReference type="InterPro" id="IPR050740">
    <property type="entry name" value="Aldehyde_DH_Superfamily"/>
</dbReference>
<dbReference type="InterPro" id="IPR016162">
    <property type="entry name" value="Ald_DH_N"/>
</dbReference>
<comment type="similarity">
    <text evidence="1 4">Belongs to the aldehyde dehydrogenase family.</text>
</comment>
<dbReference type="Proteomes" id="UP001322512">
    <property type="component" value="Chromosome"/>
</dbReference>
<dbReference type="EC" id="1.2.1.-" evidence="6"/>
<dbReference type="PROSITE" id="PS00687">
    <property type="entry name" value="ALDEHYDE_DEHYDR_GLU"/>
    <property type="match status" value="1"/>
</dbReference>
<evidence type="ECO:0000256" key="4">
    <source>
        <dbReference type="RuleBase" id="RU003345"/>
    </source>
</evidence>
<gene>
    <name evidence="6" type="ORF">SR933_12800</name>
</gene>
<dbReference type="Gene3D" id="3.40.309.10">
    <property type="entry name" value="Aldehyde Dehydrogenase, Chain A, domain 2"/>
    <property type="match status" value="1"/>
</dbReference>
<dbReference type="SUPFAM" id="SSF53720">
    <property type="entry name" value="ALDH-like"/>
    <property type="match status" value="1"/>
</dbReference>
<reference evidence="6 7" key="1">
    <citation type="submission" date="2023-11" db="EMBL/GenBank/DDBJ databases">
        <title>MicrobeMod: A computational toolkit for identifying prokaryotic methylation and restriction-modification with nanopore sequencing.</title>
        <authorList>
            <person name="Crits-Christoph A."/>
            <person name="Kang S.C."/>
            <person name="Lee H."/>
            <person name="Ostrov N."/>
        </authorList>
    </citation>
    <scope>NUCLEOTIDE SEQUENCE [LARGE SCALE GENOMIC DNA]</scope>
    <source>
        <strain evidence="6 7">ATCC 33173</strain>
    </source>
</reference>
<protein>
    <submittedName>
        <fullName evidence="6">NAD-dependent succinate-semialdehyde dehydrogenase</fullName>
        <ecNumber evidence="6">1.2.1.-</ecNumber>
    </submittedName>
</protein>
<evidence type="ECO:0000256" key="1">
    <source>
        <dbReference type="ARBA" id="ARBA00009986"/>
    </source>
</evidence>
<dbReference type="InterPro" id="IPR016160">
    <property type="entry name" value="Ald_DH_CS_CYS"/>
</dbReference>
<sequence>MTLSNQLSDLRLFRQYAYIDGKWTHGDAGREEAVFDPATGEAIGHIPVLEVEQIRGAVDAAEAAFVQWRALRADERCERLLAWYDLLQANREDLATIMTLEQGKPLPDARGEVEYGASFVRWFAEEGKRTFGDTIPSHIPNAALGTIKEPVGIAALITPWNFPLAMITRKAAAAMAAGCPVIVKPAHETPYSALALAELAERAGIPAGVFNVVLGEAAEVSKLLCDDERIKALSFTGSTRVGRLLLEQSANTVKRVSLELGGNAPFIVGPDMDPREAAFAAVAAKFQTAGQDCLAANRILVHESIHDAFVEQFAERMAALTVGNGLESEVDLGPLIHGQAVEKASAIVDDALSRGATLVAGDQREAPGPNFFMPTLLTGVTPEMQVWREENFAPVAGITSYRDDDEVIEMANDTEYGLAAYVYTHDIRRIWKLLRALEYGMVSVNSVKMTGPPVPFGGVKQSGLGREGGVTGIDEYLETKYYCLGALGSVSGS</sequence>
<evidence type="ECO:0000256" key="3">
    <source>
        <dbReference type="PROSITE-ProRule" id="PRU10007"/>
    </source>
</evidence>
<dbReference type="InterPro" id="IPR015590">
    <property type="entry name" value="Aldehyde_DH_dom"/>
</dbReference>
<dbReference type="InterPro" id="IPR029510">
    <property type="entry name" value="Ald_DH_CS_GLU"/>
</dbReference>
<dbReference type="PANTHER" id="PTHR43353:SF5">
    <property type="entry name" value="SUCCINATE-SEMIALDEHYDE DEHYDROGENASE, MITOCHONDRIAL"/>
    <property type="match status" value="1"/>
</dbReference>
<keyword evidence="2 4" id="KW-0560">Oxidoreductase</keyword>
<keyword evidence="7" id="KW-1185">Reference proteome</keyword>
<dbReference type="GeneID" id="91011060"/>
<evidence type="ECO:0000313" key="6">
    <source>
        <dbReference type="EMBL" id="WPU46127.1"/>
    </source>
</evidence>
<accession>A0ABZ0T4G8</accession>
<dbReference type="Pfam" id="PF00171">
    <property type="entry name" value="Aldedh"/>
    <property type="match status" value="1"/>
</dbReference>
<dbReference type="Gene3D" id="3.40.605.10">
    <property type="entry name" value="Aldehyde Dehydrogenase, Chain A, domain 1"/>
    <property type="match status" value="1"/>
</dbReference>
<dbReference type="GO" id="GO:0016491">
    <property type="term" value="F:oxidoreductase activity"/>
    <property type="evidence" value="ECO:0007669"/>
    <property type="project" value="UniProtKB-KW"/>
</dbReference>
<dbReference type="CDD" id="cd07103">
    <property type="entry name" value="ALDH_F5_SSADH_GabD"/>
    <property type="match status" value="1"/>
</dbReference>
<feature type="domain" description="Aldehyde dehydrogenase" evidence="5">
    <location>
        <begin position="23"/>
        <end position="481"/>
    </location>
</feature>
<dbReference type="RefSeq" id="WP_013333418.1">
    <property type="nucleotide sequence ID" value="NC_014532.2"/>
</dbReference>